<evidence type="ECO:0000313" key="4">
    <source>
        <dbReference type="Proteomes" id="UP000660262"/>
    </source>
</evidence>
<dbReference type="GO" id="GO:0016491">
    <property type="term" value="F:oxidoreductase activity"/>
    <property type="evidence" value="ECO:0007669"/>
    <property type="project" value="InterPro"/>
</dbReference>
<name>A0A830H7N3_9CHLO</name>
<organism evidence="3 4">
    <name type="scientific">Pycnococcus provasolii</name>
    <dbReference type="NCBI Taxonomy" id="41880"/>
    <lineage>
        <taxon>Eukaryota</taxon>
        <taxon>Viridiplantae</taxon>
        <taxon>Chlorophyta</taxon>
        <taxon>Pseudoscourfieldiophyceae</taxon>
        <taxon>Pseudoscourfieldiales</taxon>
        <taxon>Pycnococcaceae</taxon>
        <taxon>Pycnococcus</taxon>
    </lineage>
</organism>
<dbReference type="AlphaFoldDB" id="A0A830H7N3"/>
<evidence type="ECO:0000259" key="1">
    <source>
        <dbReference type="Pfam" id="PF03404"/>
    </source>
</evidence>
<dbReference type="InterPro" id="IPR005066">
    <property type="entry name" value="MoCF_OxRdtse_dimer"/>
</dbReference>
<proteinExistence type="predicted"/>
<keyword evidence="4" id="KW-1185">Reference proteome</keyword>
<dbReference type="Gene3D" id="2.60.40.650">
    <property type="match status" value="1"/>
</dbReference>
<feature type="domain" description="Moybdenum cofactor oxidoreductase dimerisation" evidence="1">
    <location>
        <begin position="664"/>
        <end position="741"/>
    </location>
</feature>
<reference evidence="3" key="1">
    <citation type="submission" date="2020-10" db="EMBL/GenBank/DDBJ databases">
        <title>Unveiling of a novel bifunctional photoreceptor, Dualchrome1, isolated from a cosmopolitan green alga.</title>
        <authorList>
            <person name="Suzuki S."/>
            <person name="Kawachi M."/>
        </authorList>
    </citation>
    <scope>NUCLEOTIDE SEQUENCE</scope>
    <source>
        <strain evidence="3">NIES 2893</strain>
    </source>
</reference>
<feature type="domain" description="N,N-dimethylformamidase beta subunit-like C-terminal" evidence="2">
    <location>
        <begin position="110"/>
        <end position="587"/>
    </location>
</feature>
<dbReference type="InterPro" id="IPR014756">
    <property type="entry name" value="Ig_E-set"/>
</dbReference>
<dbReference type="GO" id="GO:0030151">
    <property type="term" value="F:molybdenum ion binding"/>
    <property type="evidence" value="ECO:0007669"/>
    <property type="project" value="InterPro"/>
</dbReference>
<dbReference type="InterPro" id="IPR046540">
    <property type="entry name" value="DMFA2_C"/>
</dbReference>
<evidence type="ECO:0000313" key="3">
    <source>
        <dbReference type="EMBL" id="GHP03005.1"/>
    </source>
</evidence>
<accession>A0A830H7N3</accession>
<protein>
    <submittedName>
        <fullName evidence="3">Uncharacterized protein</fullName>
    </submittedName>
</protein>
<evidence type="ECO:0000259" key="2">
    <source>
        <dbReference type="Pfam" id="PF20254"/>
    </source>
</evidence>
<dbReference type="Proteomes" id="UP000660262">
    <property type="component" value="Unassembled WGS sequence"/>
</dbReference>
<dbReference type="Pfam" id="PF20254">
    <property type="entry name" value="DMFA2_C"/>
    <property type="match status" value="1"/>
</dbReference>
<dbReference type="EMBL" id="BNJQ01000004">
    <property type="protein sequence ID" value="GHP03005.1"/>
    <property type="molecule type" value="Genomic_DNA"/>
</dbReference>
<dbReference type="SUPFAM" id="SSF81296">
    <property type="entry name" value="E set domains"/>
    <property type="match status" value="1"/>
</dbReference>
<gene>
    <name evidence="3" type="ORF">PPROV_000176000</name>
</gene>
<dbReference type="OrthoDB" id="199238at2759"/>
<dbReference type="Pfam" id="PF03404">
    <property type="entry name" value="Mo-co_dimer"/>
    <property type="match status" value="1"/>
</dbReference>
<comment type="caution">
    <text evidence="3">The sequence shown here is derived from an EMBL/GenBank/DDBJ whole genome shotgun (WGS) entry which is preliminary data.</text>
</comment>
<sequence length="751" mass="82494">MEFTNSFWISRPSFCVCVFSRVFSKSVLFFFFVVGVVATLQTSSSAAAASSSNNANEIVTENILLGTPRQQWDVNAAGDLSLQGFARTSSYMPTQLAQFAVNADNDKAWTAAVYRLGYYQGHGARLVASIAPTSEQVAASVEQPECKLLEKDTLLYDCANWETTLTWRIPHDATSGVYFVRLERTGAKPANSWRADDVGLDASVTPQFAKHGAPPGADPQPSKMPHAYGALGHGRLRDALEEPRASHVWFVVCESNQNAQSPADILVQTADTTWQAYNRFGGSGLYGGVGVGHGPKAYGGGGLDPKAPGRRSFKVSYNRPLVTRDYRSINMPLGAELPGIMWLERNGYRVSYVASADVDAGGAELLRRHKVFISLGHDEYSSSNQFTALEEARRAGTSLFFWSANEYFWRIRWERDETDASHRVMVCYKETQADAKLDPLENEWTGTFRDARPQNPLGPRPENTLSGTIFTVNAWRNDAMTVPASMAKLRFWHNSGLAERAENANGVARIREGVLGHEWDEDVCNGHRPSCMVHMSRTEADGVMYVQDHGAVYDSGSAVHRMVLFKHPESGALTWGTGTVQWTWALEVLHDGGDTGGVPPERANPFATRVRPDPAGTDRAAQQLSVNVFAMAGVHPATPQADLVPWEASDDHAVPRSRVLNATPTHVDVMAFDEGGGAVAAVEVSVDGGRTWCFAERHGDTGVLWRMRRKDHASLTKWNVEGAVLTRAVDDSLNCEPVEEVRDELRRLKSS</sequence>